<evidence type="ECO:0000313" key="1">
    <source>
        <dbReference type="EMBL" id="MDX8479736.1"/>
    </source>
</evidence>
<evidence type="ECO:0000313" key="2">
    <source>
        <dbReference type="Proteomes" id="UP001287059"/>
    </source>
</evidence>
<dbReference type="InterPro" id="IPR011989">
    <property type="entry name" value="ARM-like"/>
</dbReference>
<keyword evidence="2" id="KW-1185">Reference proteome</keyword>
<name>A0ABU4XZ90_9HYPH</name>
<dbReference type="SUPFAM" id="SSF48371">
    <property type="entry name" value="ARM repeat"/>
    <property type="match status" value="1"/>
</dbReference>
<dbReference type="Proteomes" id="UP001287059">
    <property type="component" value="Unassembled WGS sequence"/>
</dbReference>
<proteinExistence type="predicted"/>
<organism evidence="1 2">
    <name type="scientific">Mesorhizobium album</name>
    <dbReference type="NCBI Taxonomy" id="3072314"/>
    <lineage>
        <taxon>Bacteria</taxon>
        <taxon>Pseudomonadati</taxon>
        <taxon>Pseudomonadota</taxon>
        <taxon>Alphaproteobacteria</taxon>
        <taxon>Hyphomicrobiales</taxon>
        <taxon>Phyllobacteriaceae</taxon>
        <taxon>Mesorhizobium</taxon>
    </lineage>
</organism>
<dbReference type="Gene3D" id="1.25.10.10">
    <property type="entry name" value="Leucine-rich Repeat Variant"/>
    <property type="match status" value="1"/>
</dbReference>
<comment type="caution">
    <text evidence="1">The sequence shown here is derived from an EMBL/GenBank/DDBJ whole genome shotgun (WGS) entry which is preliminary data.</text>
</comment>
<gene>
    <name evidence="1" type="ORF">RFN28_14770</name>
</gene>
<accession>A0ABU4XZ90</accession>
<dbReference type="InterPro" id="IPR016024">
    <property type="entry name" value="ARM-type_fold"/>
</dbReference>
<dbReference type="RefSeq" id="WP_320288067.1">
    <property type="nucleotide sequence ID" value="NZ_JAVIIW010000015.1"/>
</dbReference>
<reference evidence="1 2" key="1">
    <citation type="submission" date="2023-08" db="EMBL/GenBank/DDBJ databases">
        <title>Implementing the SeqCode for naming new Mesorhizobium species isolated from Vachellia karroo root nodules.</title>
        <authorList>
            <person name="Van Lill M."/>
        </authorList>
    </citation>
    <scope>NUCLEOTIDE SEQUENCE [LARGE SCALE GENOMIC DNA]</scope>
    <source>
        <strain evidence="1 2">VK24D</strain>
    </source>
</reference>
<sequence>MSRRVIEHIVEQHAEDAAFLWLQRDRAADAPDQHVKNLRRLDDRLEAHIDGLRVAGEWGWQAAERAFDRYQEPGETFVAAVLAFECLSENRIGYVLNLAEASPELLRATVSALGWVEAHNVQEWIRSLLEDPLPSRRLLGLAACSVRRIDPATRLSQLLNDVPAVRARALRLAGEIGRVDLLSDVRAALDDPHGTCRFWAAWSCVLLGDRYHAIEVLRTYAGVDGIGWKGVQLLLRAADHQTAVDWLLDWRGDRSKERLIAAGAGIVGDPIFVPWLTTRMRDPGLSQLAGESFATITGISLEDHGMDAGAPADMDNVDKPVGYSASDENLVWPDVRKVREWWRQNQAKFHQGNRYLHGKPLSEEALLQLYAKGTLRQRRGAALDLALSAPEAPLANSSARLFGRLALAD</sequence>
<dbReference type="EMBL" id="JAVIIW010000015">
    <property type="protein sequence ID" value="MDX8479736.1"/>
    <property type="molecule type" value="Genomic_DNA"/>
</dbReference>
<dbReference type="InterPro" id="IPR011959">
    <property type="entry name" value="CHP02270"/>
</dbReference>
<dbReference type="NCBIfam" id="TIGR02270">
    <property type="entry name" value="TIGR02270 family protein"/>
    <property type="match status" value="1"/>
</dbReference>
<protein>
    <submittedName>
        <fullName evidence="1">TIGR02270 family protein</fullName>
    </submittedName>
</protein>